<comment type="caution">
    <text evidence="2">The sequence shown here is derived from an EMBL/GenBank/DDBJ whole genome shotgun (WGS) entry which is preliminary data.</text>
</comment>
<dbReference type="AlphaFoldDB" id="A0A540VYE6"/>
<proteinExistence type="predicted"/>
<evidence type="ECO:0000256" key="1">
    <source>
        <dbReference type="SAM" id="MobiDB-lite"/>
    </source>
</evidence>
<gene>
    <name evidence="2" type="ORF">E6W39_05445</name>
</gene>
<keyword evidence="3" id="KW-1185">Reference proteome</keyword>
<reference evidence="2 3" key="1">
    <citation type="submission" date="2019-06" db="EMBL/GenBank/DDBJ databases">
        <title>Description of Kitasatospora acidophila sp. nov. isolated from pine grove soil, and reclassification of Streptomyces novaecaesareae to Kitasatospora novaeceasareae comb. nov.</title>
        <authorList>
            <person name="Kim M.J."/>
        </authorList>
    </citation>
    <scope>NUCLEOTIDE SEQUENCE [LARGE SCALE GENOMIC DNA]</scope>
    <source>
        <strain evidence="2 3">MMS16-CNU292</strain>
    </source>
</reference>
<evidence type="ECO:0000313" key="2">
    <source>
        <dbReference type="EMBL" id="TQF01800.1"/>
    </source>
</evidence>
<name>A0A540VYE6_9ACTN</name>
<feature type="compositionally biased region" description="Polar residues" evidence="1">
    <location>
        <begin position="1"/>
        <end position="14"/>
    </location>
</feature>
<organism evidence="2 3">
    <name type="scientific">Kitasatospora acidiphila</name>
    <dbReference type="NCBI Taxonomy" id="2567942"/>
    <lineage>
        <taxon>Bacteria</taxon>
        <taxon>Bacillati</taxon>
        <taxon>Actinomycetota</taxon>
        <taxon>Actinomycetes</taxon>
        <taxon>Kitasatosporales</taxon>
        <taxon>Streptomycetaceae</taxon>
        <taxon>Kitasatospora</taxon>
    </lineage>
</organism>
<evidence type="ECO:0000313" key="3">
    <source>
        <dbReference type="Proteomes" id="UP000319103"/>
    </source>
</evidence>
<dbReference type="Proteomes" id="UP000319103">
    <property type="component" value="Unassembled WGS sequence"/>
</dbReference>
<feature type="region of interest" description="Disordered" evidence="1">
    <location>
        <begin position="1"/>
        <end position="22"/>
    </location>
</feature>
<dbReference type="EMBL" id="VIGB01000003">
    <property type="protein sequence ID" value="TQF01800.1"/>
    <property type="molecule type" value="Genomic_DNA"/>
</dbReference>
<sequence length="69" mass="7045">MSNDTPATGWQSPATAAWSGPAHPAGEIRLATSATVGRRARLLAALPAPAIDPYCTLTSPFPTCSVTGH</sequence>
<protein>
    <submittedName>
        <fullName evidence="2">Uncharacterized protein</fullName>
    </submittedName>
</protein>
<accession>A0A540VYE6</accession>
<dbReference type="RefSeq" id="WP_141632523.1">
    <property type="nucleotide sequence ID" value="NZ_VIGB01000003.1"/>
</dbReference>